<keyword evidence="5" id="KW-0723">Serine/threonine-protein kinase</keyword>
<organism evidence="25 26">
    <name type="scientific">Paspalum vaginatum</name>
    <name type="common">seashore paspalum</name>
    <dbReference type="NCBI Taxonomy" id="158149"/>
    <lineage>
        <taxon>Eukaryota</taxon>
        <taxon>Viridiplantae</taxon>
        <taxon>Streptophyta</taxon>
        <taxon>Embryophyta</taxon>
        <taxon>Tracheophyta</taxon>
        <taxon>Spermatophyta</taxon>
        <taxon>Magnoliopsida</taxon>
        <taxon>Liliopsida</taxon>
        <taxon>Poales</taxon>
        <taxon>Poaceae</taxon>
        <taxon>PACMAD clade</taxon>
        <taxon>Panicoideae</taxon>
        <taxon>Andropogonodae</taxon>
        <taxon>Paspaleae</taxon>
        <taxon>Paspalinae</taxon>
        <taxon>Paspalum</taxon>
    </lineage>
</organism>
<evidence type="ECO:0000256" key="2">
    <source>
        <dbReference type="ARBA" id="ARBA00008684"/>
    </source>
</evidence>
<accession>A0A9W7X8V0</accession>
<dbReference type="Proteomes" id="UP001164776">
    <property type="component" value="Unassembled WGS sequence"/>
</dbReference>
<evidence type="ECO:0000256" key="10">
    <source>
        <dbReference type="ARBA" id="ARBA00022729"/>
    </source>
</evidence>
<evidence type="ECO:0000256" key="3">
    <source>
        <dbReference type="ARBA" id="ARBA00012513"/>
    </source>
</evidence>
<dbReference type="GO" id="GO:0009653">
    <property type="term" value="P:anatomical structure morphogenesis"/>
    <property type="evidence" value="ECO:0007669"/>
    <property type="project" value="UniProtKB-ARBA"/>
</dbReference>
<proteinExistence type="inferred from homology"/>
<evidence type="ECO:0000256" key="19">
    <source>
        <dbReference type="ARBA" id="ARBA00047899"/>
    </source>
</evidence>
<sequence length="1099" mass="120071">MEADPASYRPVALVFLLAVFLPELLPAAAVFSSPTSPIAASDNGSHTDLAALLAFKAELSDPLGVLASSWTSNVPLCRWVGVSCSRRHRRRVTALVLSNTPLQGELTPFLGNLTFLSVLQLTNTGLTGAIPAHLGRLRRLRHLLLAENHLSGAIPGTIGNLTRLEILDLGSNNISGQIPTGLLQNLHSLTNISLDGNQYLSGNIPQHLFNSTLALSGPIPPGVGSLPMLEYLILQYNYLSGTVPLSMYNMSRLQVIAFESNNLTGPIPNNHSFSLPMLRWISLGTNNFAGHVPPGLATCQYLQSVALEANYFVGAVPTWFAQLRHLYHIGLAANYLVGSIPAIIGNLSQLALLDISYCKLTGHIPTQLGLLQKLSYLHLGSNQLTGPIPASFGNLSRVSFLDLQDNQLYSSVPATLGNMQALNTLSLILNNLEGNLDFLSSLSKCRQLEVLDISFNSFSGLIPDHVGNLSSQLFWFIAGQNNLTGGLPSTLSNLSSLGRLELEDNQLNGVIPDSIVQMQNLAWLDASGNEISGPIPTQIGTLNSLQKLYIQGNGLFGPIPISVGNMSNLEYISLSDNKLNSTIPAILFNLDKLIQIDLSRNFLAGALPSDVSALKQVDGIDFSDNLLVGPIPETFGLLRMLTYLNLSHNSFENSIPDSFQDLTSLAILDLSSNNLSGTVPMFLSNFTYLKILNLSFNKLEGKIPEGGVFSNITLQCVIGNAGLCDAPRLGFPPCLENKPHSNNRNFLKYLLPAVTIAIGSMVLCLYFMNTRRNKRDVEASAQDQSATVTHMLVTYQEIVNATDNFSENNLLGTGSFGKVFRAQLNTGLVVAIKVLDMQLEQAVKSFDSECRVLRMARHRNLIRVLNTCSNLDFRALILEYMPNGSLENHLHSQGRRNLGFLRRMDIMLEVSMAMDYLHHEHYEVVLHCDLKPSNVLFDSEMTAHVADFGIAKLLLGGDKCMVTASMPGTLGYMAPEYGSFGQASRKSDVFSFGIMLLELFTGKRPTDPMFTGDLTIRKWVHQAFPSDIVHVVDHHILKDIASFSRDLKHLLPQILDLGLFCSSDSPEERMSMSDVVVTLNNIKKDYTKSAIANMQEAAM</sequence>
<dbReference type="GO" id="GO:0004674">
    <property type="term" value="F:protein serine/threonine kinase activity"/>
    <property type="evidence" value="ECO:0007669"/>
    <property type="project" value="UniProtKB-KW"/>
</dbReference>
<evidence type="ECO:0000256" key="5">
    <source>
        <dbReference type="ARBA" id="ARBA00022527"/>
    </source>
</evidence>
<dbReference type="EMBL" id="MU630222">
    <property type="protein sequence ID" value="KAJ1254237.1"/>
    <property type="molecule type" value="Genomic_DNA"/>
</dbReference>
<evidence type="ECO:0000256" key="12">
    <source>
        <dbReference type="ARBA" id="ARBA00022741"/>
    </source>
</evidence>
<dbReference type="Pfam" id="PF13855">
    <property type="entry name" value="LRR_8"/>
    <property type="match status" value="2"/>
</dbReference>
<feature type="domain" description="Protein kinase" evidence="24">
    <location>
        <begin position="805"/>
        <end position="1087"/>
    </location>
</feature>
<dbReference type="GO" id="GO:0005524">
    <property type="term" value="F:ATP binding"/>
    <property type="evidence" value="ECO:0007669"/>
    <property type="project" value="UniProtKB-UniRule"/>
</dbReference>
<keyword evidence="14 21" id="KW-0067">ATP-binding</keyword>
<keyword evidence="16 22" id="KW-0472">Membrane</keyword>
<evidence type="ECO:0000256" key="22">
    <source>
        <dbReference type="SAM" id="Phobius"/>
    </source>
</evidence>
<evidence type="ECO:0000256" key="4">
    <source>
        <dbReference type="ARBA" id="ARBA00022475"/>
    </source>
</evidence>
<feature type="chain" id="PRO_5040805397" description="non-specific serine/threonine protein kinase" evidence="23">
    <location>
        <begin position="30"/>
        <end position="1099"/>
    </location>
</feature>
<dbReference type="FunFam" id="3.80.10.10:FF:000400">
    <property type="entry name" value="Nuclear pore complex protein NUP107"/>
    <property type="match status" value="1"/>
</dbReference>
<keyword evidence="6" id="KW-0597">Phosphoprotein</keyword>
<dbReference type="SMART" id="SM00365">
    <property type="entry name" value="LRR_SD22"/>
    <property type="match status" value="4"/>
</dbReference>
<dbReference type="Pfam" id="PF00069">
    <property type="entry name" value="Pkinase"/>
    <property type="match status" value="1"/>
</dbReference>
<dbReference type="SUPFAM" id="SSF56112">
    <property type="entry name" value="Protein kinase-like (PK-like)"/>
    <property type="match status" value="1"/>
</dbReference>
<evidence type="ECO:0000256" key="18">
    <source>
        <dbReference type="ARBA" id="ARBA00023180"/>
    </source>
</evidence>
<dbReference type="Pfam" id="PF23598">
    <property type="entry name" value="LRR_14"/>
    <property type="match status" value="1"/>
</dbReference>
<gene>
    <name evidence="25" type="ORF">BS78_K100800</name>
</gene>
<dbReference type="Pfam" id="PF00560">
    <property type="entry name" value="LRR_1"/>
    <property type="match status" value="4"/>
</dbReference>
<keyword evidence="9 22" id="KW-0812">Transmembrane</keyword>
<dbReference type="InterPro" id="IPR017441">
    <property type="entry name" value="Protein_kinase_ATP_BS"/>
</dbReference>
<evidence type="ECO:0000256" key="13">
    <source>
        <dbReference type="ARBA" id="ARBA00022777"/>
    </source>
</evidence>
<dbReference type="SUPFAM" id="SSF52058">
    <property type="entry name" value="L domain-like"/>
    <property type="match status" value="2"/>
</dbReference>
<feature type="signal peptide" evidence="23">
    <location>
        <begin position="1"/>
        <end position="29"/>
    </location>
</feature>
<evidence type="ECO:0000256" key="1">
    <source>
        <dbReference type="ARBA" id="ARBA00004162"/>
    </source>
</evidence>
<keyword evidence="4" id="KW-1003">Cell membrane</keyword>
<dbReference type="SUPFAM" id="SSF52047">
    <property type="entry name" value="RNI-like"/>
    <property type="match status" value="1"/>
</dbReference>
<evidence type="ECO:0000256" key="23">
    <source>
        <dbReference type="SAM" id="SignalP"/>
    </source>
</evidence>
<feature type="binding site" evidence="21">
    <location>
        <position position="833"/>
    </location>
    <ligand>
        <name>ATP</name>
        <dbReference type="ChEBI" id="CHEBI:30616"/>
    </ligand>
</feature>
<dbReference type="PANTHER" id="PTHR27008:SF497">
    <property type="entry name" value="OS11G0695000 PROTEIN"/>
    <property type="match status" value="1"/>
</dbReference>
<dbReference type="SMART" id="SM00369">
    <property type="entry name" value="LRR_TYP"/>
    <property type="match status" value="10"/>
</dbReference>
<dbReference type="AlphaFoldDB" id="A0A9W7X8V0"/>
<evidence type="ECO:0000256" key="6">
    <source>
        <dbReference type="ARBA" id="ARBA00022553"/>
    </source>
</evidence>
<comment type="caution">
    <text evidence="25">The sequence shown here is derived from an EMBL/GenBank/DDBJ whole genome shotgun (WGS) entry which is preliminary data.</text>
</comment>
<evidence type="ECO:0000256" key="7">
    <source>
        <dbReference type="ARBA" id="ARBA00022614"/>
    </source>
</evidence>
<keyword evidence="17" id="KW-0675">Receptor</keyword>
<dbReference type="PANTHER" id="PTHR27008">
    <property type="entry name" value="OS04G0122200 PROTEIN"/>
    <property type="match status" value="1"/>
</dbReference>
<keyword evidence="10 23" id="KW-0732">Signal</keyword>
<dbReference type="FunFam" id="3.30.200.20:FF:000661">
    <property type="entry name" value="Serine-threonine protein kinase plant-type"/>
    <property type="match status" value="1"/>
</dbReference>
<keyword evidence="8" id="KW-0808">Transferase</keyword>
<comment type="similarity">
    <text evidence="2">Belongs to the protein kinase superfamily. Ser/Thr protein kinase family.</text>
</comment>
<evidence type="ECO:0000259" key="24">
    <source>
        <dbReference type="PROSITE" id="PS50011"/>
    </source>
</evidence>
<evidence type="ECO:0000256" key="14">
    <source>
        <dbReference type="ARBA" id="ARBA00022840"/>
    </source>
</evidence>
<keyword evidence="15 22" id="KW-1133">Transmembrane helix</keyword>
<dbReference type="InterPro" id="IPR013210">
    <property type="entry name" value="LRR_N_plant-typ"/>
</dbReference>
<keyword evidence="13" id="KW-0418">Kinase</keyword>
<keyword evidence="7" id="KW-0433">Leucine-rich repeat</keyword>
<dbReference type="PROSITE" id="PS00107">
    <property type="entry name" value="PROTEIN_KINASE_ATP"/>
    <property type="match status" value="1"/>
</dbReference>
<evidence type="ECO:0000256" key="9">
    <source>
        <dbReference type="ARBA" id="ARBA00022692"/>
    </source>
</evidence>
<dbReference type="FunFam" id="3.80.10.10:FF:000317">
    <property type="entry name" value="Inactive leucine-rich repeat receptor-like protein kinase"/>
    <property type="match status" value="1"/>
</dbReference>
<comment type="subcellular location">
    <subcellularLocation>
        <location evidence="1">Cell membrane</location>
        <topology evidence="1">Single-pass membrane protein</topology>
    </subcellularLocation>
</comment>
<evidence type="ECO:0000256" key="21">
    <source>
        <dbReference type="PROSITE-ProRule" id="PRU10141"/>
    </source>
</evidence>
<reference evidence="25 26" key="1">
    <citation type="submission" date="2022-10" db="EMBL/GenBank/DDBJ databases">
        <title>WGS assembly of Paspalum vaginatum 540-79.</title>
        <authorList>
            <person name="Sun G."/>
            <person name="Wase N."/>
            <person name="Shu S."/>
            <person name="Jenkins J."/>
            <person name="Zhou B."/>
            <person name="Torres-Rodriguez J."/>
            <person name="Chen C."/>
            <person name="Sandor L."/>
            <person name="Plott C."/>
            <person name="Yoshinga Y."/>
            <person name="Daum C."/>
            <person name="Qi P."/>
            <person name="Barry K."/>
            <person name="Lipzen A."/>
            <person name="Berry L."/>
            <person name="Pedersen C."/>
            <person name="Gottilla T."/>
            <person name="Foltz A."/>
            <person name="Yu H."/>
            <person name="O'Malley R."/>
            <person name="Zhang C."/>
            <person name="Devos K."/>
            <person name="Sigmon B."/>
            <person name="Yu B."/>
            <person name="Obata T."/>
            <person name="Schmutz J."/>
            <person name="Schnable J."/>
        </authorList>
    </citation>
    <scope>NUCLEOTIDE SEQUENCE [LARGE SCALE GENOMIC DNA]</scope>
    <source>
        <strain evidence="26">cv. 540-79</strain>
    </source>
</reference>
<evidence type="ECO:0000256" key="16">
    <source>
        <dbReference type="ARBA" id="ARBA00023136"/>
    </source>
</evidence>
<dbReference type="GO" id="GO:0099402">
    <property type="term" value="P:plant organ development"/>
    <property type="evidence" value="ECO:0007669"/>
    <property type="project" value="UniProtKB-ARBA"/>
</dbReference>
<feature type="transmembrane region" description="Helical" evidence="22">
    <location>
        <begin position="749"/>
        <end position="768"/>
    </location>
</feature>
<dbReference type="PROSITE" id="PS50011">
    <property type="entry name" value="PROTEIN_KINASE_DOM"/>
    <property type="match status" value="1"/>
</dbReference>
<dbReference type="Gene3D" id="3.80.10.10">
    <property type="entry name" value="Ribonuclease Inhibitor"/>
    <property type="match status" value="3"/>
</dbReference>
<name>A0A9W7X8V0_9POAL</name>
<dbReference type="SMART" id="SM00220">
    <property type="entry name" value="S_TKc"/>
    <property type="match status" value="1"/>
</dbReference>
<evidence type="ECO:0000313" key="25">
    <source>
        <dbReference type="EMBL" id="KAJ1254237.1"/>
    </source>
</evidence>
<dbReference type="FunFam" id="1.10.510.10:FF:000358">
    <property type="entry name" value="Putative leucine-rich repeat receptor-like serine/threonine-protein kinase"/>
    <property type="match status" value="1"/>
</dbReference>
<dbReference type="InterPro" id="IPR032675">
    <property type="entry name" value="LRR_dom_sf"/>
</dbReference>
<comment type="catalytic activity">
    <reaction evidence="20">
        <text>L-seryl-[protein] + ATP = O-phospho-L-seryl-[protein] + ADP + H(+)</text>
        <dbReference type="Rhea" id="RHEA:17989"/>
        <dbReference type="Rhea" id="RHEA-COMP:9863"/>
        <dbReference type="Rhea" id="RHEA-COMP:11604"/>
        <dbReference type="ChEBI" id="CHEBI:15378"/>
        <dbReference type="ChEBI" id="CHEBI:29999"/>
        <dbReference type="ChEBI" id="CHEBI:30616"/>
        <dbReference type="ChEBI" id="CHEBI:83421"/>
        <dbReference type="ChEBI" id="CHEBI:456216"/>
        <dbReference type="EC" id="2.7.11.1"/>
    </reaction>
</comment>
<protein>
    <recommendedName>
        <fullName evidence="3">non-specific serine/threonine protein kinase</fullName>
        <ecNumber evidence="3">2.7.11.1</ecNumber>
    </recommendedName>
</protein>
<dbReference type="Gene3D" id="3.30.200.20">
    <property type="entry name" value="Phosphorylase Kinase, domain 1"/>
    <property type="match status" value="1"/>
</dbReference>
<evidence type="ECO:0000256" key="20">
    <source>
        <dbReference type="ARBA" id="ARBA00048679"/>
    </source>
</evidence>
<comment type="catalytic activity">
    <reaction evidence="19">
        <text>L-threonyl-[protein] + ATP = O-phospho-L-threonyl-[protein] + ADP + H(+)</text>
        <dbReference type="Rhea" id="RHEA:46608"/>
        <dbReference type="Rhea" id="RHEA-COMP:11060"/>
        <dbReference type="Rhea" id="RHEA-COMP:11605"/>
        <dbReference type="ChEBI" id="CHEBI:15378"/>
        <dbReference type="ChEBI" id="CHEBI:30013"/>
        <dbReference type="ChEBI" id="CHEBI:30616"/>
        <dbReference type="ChEBI" id="CHEBI:61977"/>
        <dbReference type="ChEBI" id="CHEBI:456216"/>
        <dbReference type="EC" id="2.7.11.1"/>
    </reaction>
</comment>
<keyword evidence="26" id="KW-1185">Reference proteome</keyword>
<dbReference type="InterPro" id="IPR000719">
    <property type="entry name" value="Prot_kinase_dom"/>
</dbReference>
<keyword evidence="12 21" id="KW-0547">Nucleotide-binding</keyword>
<dbReference type="InterPro" id="IPR055414">
    <property type="entry name" value="LRR_R13L4/SHOC2-like"/>
</dbReference>
<evidence type="ECO:0000256" key="17">
    <source>
        <dbReference type="ARBA" id="ARBA00023170"/>
    </source>
</evidence>
<evidence type="ECO:0000256" key="8">
    <source>
        <dbReference type="ARBA" id="ARBA00022679"/>
    </source>
</evidence>
<keyword evidence="18" id="KW-0325">Glycoprotein</keyword>
<dbReference type="CDD" id="cd14066">
    <property type="entry name" value="STKc_IRAK"/>
    <property type="match status" value="1"/>
</dbReference>
<dbReference type="FunFam" id="3.80.10.10:FF:000095">
    <property type="entry name" value="LRR receptor-like serine/threonine-protein kinase GSO1"/>
    <property type="match status" value="1"/>
</dbReference>
<dbReference type="GO" id="GO:0005886">
    <property type="term" value="C:plasma membrane"/>
    <property type="evidence" value="ECO:0007669"/>
    <property type="project" value="UniProtKB-SubCell"/>
</dbReference>
<dbReference type="InterPro" id="IPR001611">
    <property type="entry name" value="Leu-rich_rpt"/>
</dbReference>
<dbReference type="InterPro" id="IPR051809">
    <property type="entry name" value="Plant_receptor-like_S/T_kinase"/>
</dbReference>
<dbReference type="InterPro" id="IPR008271">
    <property type="entry name" value="Ser/Thr_kinase_AS"/>
</dbReference>
<evidence type="ECO:0000256" key="15">
    <source>
        <dbReference type="ARBA" id="ARBA00022989"/>
    </source>
</evidence>
<dbReference type="InterPro" id="IPR011009">
    <property type="entry name" value="Kinase-like_dom_sf"/>
</dbReference>
<dbReference type="PROSITE" id="PS00108">
    <property type="entry name" value="PROTEIN_KINASE_ST"/>
    <property type="match status" value="1"/>
</dbReference>
<keyword evidence="11" id="KW-0677">Repeat</keyword>
<evidence type="ECO:0000313" key="26">
    <source>
        <dbReference type="Proteomes" id="UP001164776"/>
    </source>
</evidence>
<dbReference type="InterPro" id="IPR003591">
    <property type="entry name" value="Leu-rich_rpt_typical-subtyp"/>
</dbReference>
<dbReference type="EC" id="2.7.11.1" evidence="3"/>
<dbReference type="Gene3D" id="1.10.510.10">
    <property type="entry name" value="Transferase(Phosphotransferase) domain 1"/>
    <property type="match status" value="1"/>
</dbReference>
<dbReference type="Pfam" id="PF08263">
    <property type="entry name" value="LRRNT_2"/>
    <property type="match status" value="1"/>
</dbReference>
<dbReference type="OrthoDB" id="608948at2759"/>
<evidence type="ECO:0000256" key="11">
    <source>
        <dbReference type="ARBA" id="ARBA00022737"/>
    </source>
</evidence>